<dbReference type="SMART" id="SM00175">
    <property type="entry name" value="RAB"/>
    <property type="match status" value="1"/>
</dbReference>
<keyword evidence="2" id="KW-0342">GTP-binding</keyword>
<dbReference type="PROSITE" id="PS51420">
    <property type="entry name" value="RHO"/>
    <property type="match status" value="1"/>
</dbReference>
<dbReference type="EMBL" id="JAOAOG010000204">
    <property type="protein sequence ID" value="KAJ6240527.1"/>
    <property type="molecule type" value="Genomic_DNA"/>
</dbReference>
<feature type="region of interest" description="Disordered" evidence="4">
    <location>
        <begin position="177"/>
        <end position="206"/>
    </location>
</feature>
<dbReference type="InterPro" id="IPR050227">
    <property type="entry name" value="Rab"/>
</dbReference>
<dbReference type="NCBIfam" id="TIGR00231">
    <property type="entry name" value="small_GTP"/>
    <property type="match status" value="1"/>
</dbReference>
<dbReference type="Gene3D" id="3.40.50.300">
    <property type="entry name" value="P-loop containing nucleotide triphosphate hydrolases"/>
    <property type="match status" value="1"/>
</dbReference>
<proteinExistence type="predicted"/>
<dbReference type="SMART" id="SM00174">
    <property type="entry name" value="RHO"/>
    <property type="match status" value="1"/>
</dbReference>
<gene>
    <name evidence="5" type="ORF">M0812_02166</name>
    <name evidence="6" type="ORF">M0813_24053</name>
</gene>
<dbReference type="GO" id="GO:0003924">
    <property type="term" value="F:GTPase activity"/>
    <property type="evidence" value="ECO:0007669"/>
    <property type="project" value="InterPro"/>
</dbReference>
<evidence type="ECO:0000256" key="4">
    <source>
        <dbReference type="SAM" id="MobiDB-lite"/>
    </source>
</evidence>
<evidence type="ECO:0000256" key="1">
    <source>
        <dbReference type="ARBA" id="ARBA00022741"/>
    </source>
</evidence>
<comment type="caution">
    <text evidence="5">The sequence shown here is derived from an EMBL/GenBank/DDBJ whole genome shotgun (WGS) entry which is preliminary data.</text>
</comment>
<dbReference type="Pfam" id="PF00071">
    <property type="entry name" value="Ras"/>
    <property type="match status" value="1"/>
</dbReference>
<dbReference type="PANTHER" id="PTHR47977">
    <property type="entry name" value="RAS-RELATED PROTEIN RAB"/>
    <property type="match status" value="1"/>
</dbReference>
<feature type="compositionally biased region" description="Basic and acidic residues" evidence="4">
    <location>
        <begin position="192"/>
        <end position="206"/>
    </location>
</feature>
<evidence type="ECO:0000313" key="8">
    <source>
        <dbReference type="Proteomes" id="UP001150062"/>
    </source>
</evidence>
<keyword evidence="3" id="KW-0449">Lipoprotein</keyword>
<dbReference type="AlphaFoldDB" id="A0AAV7Z1M2"/>
<evidence type="ECO:0000313" key="6">
    <source>
        <dbReference type="EMBL" id="KAJ6240527.1"/>
    </source>
</evidence>
<dbReference type="SMART" id="SM00176">
    <property type="entry name" value="RAN"/>
    <property type="match status" value="1"/>
</dbReference>
<keyword evidence="8" id="KW-1185">Reference proteome</keyword>
<protein>
    <submittedName>
        <fullName evidence="5">Ras and ef-hand domain-containing protein</fullName>
    </submittedName>
</protein>
<dbReference type="PROSITE" id="PS51421">
    <property type="entry name" value="RAS"/>
    <property type="match status" value="1"/>
</dbReference>
<organism evidence="5 7">
    <name type="scientific">Anaeramoeba flamelloides</name>
    <dbReference type="NCBI Taxonomy" id="1746091"/>
    <lineage>
        <taxon>Eukaryota</taxon>
        <taxon>Metamonada</taxon>
        <taxon>Anaeramoebidae</taxon>
        <taxon>Anaeramoeba</taxon>
    </lineage>
</organism>
<dbReference type="Proteomes" id="UP001150062">
    <property type="component" value="Unassembled WGS sequence"/>
</dbReference>
<dbReference type="SMART" id="SM00177">
    <property type="entry name" value="ARF"/>
    <property type="match status" value="1"/>
</dbReference>
<keyword evidence="1" id="KW-0547">Nucleotide-binding</keyword>
<dbReference type="CDD" id="cd00154">
    <property type="entry name" value="Rab"/>
    <property type="match status" value="1"/>
</dbReference>
<dbReference type="EMBL" id="JANTQA010000042">
    <property type="protein sequence ID" value="KAJ3435036.1"/>
    <property type="molecule type" value="Genomic_DNA"/>
</dbReference>
<evidence type="ECO:0000313" key="7">
    <source>
        <dbReference type="Proteomes" id="UP001146793"/>
    </source>
</evidence>
<dbReference type="GO" id="GO:0005525">
    <property type="term" value="F:GTP binding"/>
    <property type="evidence" value="ECO:0007669"/>
    <property type="project" value="UniProtKB-KW"/>
</dbReference>
<dbReference type="PRINTS" id="PR00449">
    <property type="entry name" value="RASTRNSFRMNG"/>
</dbReference>
<dbReference type="SMART" id="SM00173">
    <property type="entry name" value="RAS"/>
    <property type="match status" value="1"/>
</dbReference>
<dbReference type="InterPro" id="IPR027417">
    <property type="entry name" value="P-loop_NTPase"/>
</dbReference>
<name>A0AAV7Z1M2_9EUKA</name>
<dbReference type="InterPro" id="IPR001806">
    <property type="entry name" value="Small_GTPase"/>
</dbReference>
<dbReference type="PROSITE" id="PS51419">
    <property type="entry name" value="RAB"/>
    <property type="match status" value="1"/>
</dbReference>
<dbReference type="FunFam" id="3.40.50.300:FF:001129">
    <property type="entry name" value="ras-related protein Rab-44 isoform X2"/>
    <property type="match status" value="1"/>
</dbReference>
<accession>A0AAV7Z1M2</accession>
<dbReference type="InterPro" id="IPR005225">
    <property type="entry name" value="Small_GTP-bd"/>
</dbReference>
<reference evidence="6" key="1">
    <citation type="submission" date="2022-08" db="EMBL/GenBank/DDBJ databases">
        <title>Novel sulfate-reducing endosymbionts in the free-living metamonad Anaeramoeba.</title>
        <authorList>
            <person name="Jerlstrom-Hultqvist J."/>
            <person name="Cepicka I."/>
            <person name="Gallot-Lavallee L."/>
            <person name="Salas-Leiva D."/>
            <person name="Curtis B.A."/>
            <person name="Zahonova K."/>
            <person name="Pipaliya S."/>
            <person name="Dacks J."/>
            <person name="Roger A.J."/>
        </authorList>
    </citation>
    <scope>NUCLEOTIDE SEQUENCE</scope>
    <source>
        <strain evidence="6">Schooner1</strain>
    </source>
</reference>
<dbReference type="SUPFAM" id="SSF52540">
    <property type="entry name" value="P-loop containing nucleoside triphosphate hydrolases"/>
    <property type="match status" value="1"/>
</dbReference>
<reference evidence="5" key="2">
    <citation type="submission" date="2022-08" db="EMBL/GenBank/DDBJ databases">
        <title>Novel sulphate-reducing endosymbionts in the free-living metamonad Anaeramoeba.</title>
        <authorList>
            <person name="Jerlstrom-Hultqvist J."/>
            <person name="Cepicka I."/>
            <person name="Gallot-Lavallee L."/>
            <person name="Salas-Leiva D."/>
            <person name="Curtis B.A."/>
            <person name="Zahonova K."/>
            <person name="Pipaliya S."/>
            <person name="Dacks J."/>
            <person name="Roger A.J."/>
        </authorList>
    </citation>
    <scope>NUCLEOTIDE SEQUENCE</scope>
    <source>
        <strain evidence="5">Busselton2</strain>
    </source>
</reference>
<dbReference type="Proteomes" id="UP001146793">
    <property type="component" value="Unassembled WGS sequence"/>
</dbReference>
<evidence type="ECO:0000256" key="2">
    <source>
        <dbReference type="ARBA" id="ARBA00023134"/>
    </source>
</evidence>
<sequence length="228" mass="26555">MSEIIESDYVIKLIILGDTSVGKTSVIERYIGNNFRATIPSTVGVDCTFRDLNIMDRKIKVQIWDTAGQEIFRSIVQNYYRRSNGVLLVYDLTSRTSFDSLVYWFQEIEEHCDNVEKILLGNKTDLIKKREIQTIEGEKLAKKRGCYFEEVSAQSGKNIESSYQTIIESIVKKLVEQESEKKKEKIKQKRLKQNEKQTKNEEKIKEKESEKIIIEQYSKNDGKKQSCC</sequence>
<evidence type="ECO:0000256" key="3">
    <source>
        <dbReference type="ARBA" id="ARBA00023288"/>
    </source>
</evidence>
<evidence type="ECO:0000313" key="5">
    <source>
        <dbReference type="EMBL" id="KAJ3435036.1"/>
    </source>
</evidence>